<dbReference type="AlphaFoldDB" id="A0A0M3IV15"/>
<proteinExistence type="predicted"/>
<keyword evidence="2" id="KW-1185">Reference proteome</keyword>
<reference evidence="3" key="1">
    <citation type="submission" date="2017-02" db="UniProtKB">
        <authorList>
            <consortium name="WormBaseParasite"/>
        </authorList>
    </citation>
    <scope>IDENTIFICATION</scope>
</reference>
<name>A0A0M3IV15_ASCLU</name>
<feature type="signal peptide" evidence="1">
    <location>
        <begin position="1"/>
        <end position="17"/>
    </location>
</feature>
<evidence type="ECO:0000256" key="1">
    <source>
        <dbReference type="SAM" id="SignalP"/>
    </source>
</evidence>
<accession>A0A0M3IV15</accession>
<sequence>MIYNTLWCIILLVTCEGFASRRSNPKLLNVDSSKRWNKEVICWLSPSHLILPIR</sequence>
<feature type="chain" id="PRO_5005657250" evidence="1">
    <location>
        <begin position="18"/>
        <end position="54"/>
    </location>
</feature>
<keyword evidence="1" id="KW-0732">Signal</keyword>
<evidence type="ECO:0000313" key="2">
    <source>
        <dbReference type="Proteomes" id="UP000036681"/>
    </source>
</evidence>
<protein>
    <submittedName>
        <fullName evidence="3">Secreted protein</fullName>
    </submittedName>
</protein>
<organism evidence="2 3">
    <name type="scientific">Ascaris lumbricoides</name>
    <name type="common">Giant roundworm</name>
    <dbReference type="NCBI Taxonomy" id="6252"/>
    <lineage>
        <taxon>Eukaryota</taxon>
        <taxon>Metazoa</taxon>
        <taxon>Ecdysozoa</taxon>
        <taxon>Nematoda</taxon>
        <taxon>Chromadorea</taxon>
        <taxon>Rhabditida</taxon>
        <taxon>Spirurina</taxon>
        <taxon>Ascaridomorpha</taxon>
        <taxon>Ascaridoidea</taxon>
        <taxon>Ascarididae</taxon>
        <taxon>Ascaris</taxon>
    </lineage>
</organism>
<evidence type="ECO:0000313" key="3">
    <source>
        <dbReference type="WBParaSite" id="ALUE_0002259301-mRNA-1"/>
    </source>
</evidence>
<dbReference type="WBParaSite" id="ALUE_0002259301-mRNA-1">
    <property type="protein sequence ID" value="ALUE_0002259301-mRNA-1"/>
    <property type="gene ID" value="ALUE_0002259301"/>
</dbReference>
<dbReference type="Proteomes" id="UP000036681">
    <property type="component" value="Unplaced"/>
</dbReference>